<dbReference type="EMBL" id="LXPE01000010">
    <property type="protein sequence ID" value="OBA27257.1"/>
    <property type="molecule type" value="Genomic_DNA"/>
</dbReference>
<keyword evidence="2" id="KW-1185">Reference proteome</keyword>
<accession>A0A1B7TEU9</accession>
<name>A0A1B7TEU9_9ASCO</name>
<dbReference type="GO" id="GO:0006364">
    <property type="term" value="P:rRNA processing"/>
    <property type="evidence" value="ECO:0007669"/>
    <property type="project" value="InterPro"/>
</dbReference>
<evidence type="ECO:0000313" key="1">
    <source>
        <dbReference type="EMBL" id="OBA27257.1"/>
    </source>
</evidence>
<dbReference type="AlphaFoldDB" id="A0A1B7TEU9"/>
<reference evidence="2" key="1">
    <citation type="journal article" date="2016" name="Proc. Natl. Acad. Sci. U.S.A.">
        <title>Comparative genomics of biotechnologically important yeasts.</title>
        <authorList>
            <person name="Riley R."/>
            <person name="Haridas S."/>
            <person name="Wolfe K.H."/>
            <person name="Lopes M.R."/>
            <person name="Hittinger C.T."/>
            <person name="Goeker M."/>
            <person name="Salamov A.A."/>
            <person name="Wisecaver J.H."/>
            <person name="Long T.M."/>
            <person name="Calvey C.H."/>
            <person name="Aerts A.L."/>
            <person name="Barry K.W."/>
            <person name="Choi C."/>
            <person name="Clum A."/>
            <person name="Coughlan A.Y."/>
            <person name="Deshpande S."/>
            <person name="Douglass A.P."/>
            <person name="Hanson S.J."/>
            <person name="Klenk H.-P."/>
            <person name="LaButti K.M."/>
            <person name="Lapidus A."/>
            <person name="Lindquist E.A."/>
            <person name="Lipzen A.M."/>
            <person name="Meier-Kolthoff J.P."/>
            <person name="Ohm R.A."/>
            <person name="Otillar R.P."/>
            <person name="Pangilinan J.L."/>
            <person name="Peng Y."/>
            <person name="Rokas A."/>
            <person name="Rosa C.A."/>
            <person name="Scheuner C."/>
            <person name="Sibirny A.A."/>
            <person name="Slot J.C."/>
            <person name="Stielow J.B."/>
            <person name="Sun H."/>
            <person name="Kurtzman C.P."/>
            <person name="Blackwell M."/>
            <person name="Grigoriev I.V."/>
            <person name="Jeffries T.W."/>
        </authorList>
    </citation>
    <scope>NUCLEOTIDE SEQUENCE [LARGE SCALE GENOMIC DNA]</scope>
    <source>
        <strain evidence="2">NRRL Y-1626</strain>
    </source>
</reference>
<organism evidence="1 2">
    <name type="scientific">Hanseniaspora valbyensis NRRL Y-1626</name>
    <dbReference type="NCBI Taxonomy" id="766949"/>
    <lineage>
        <taxon>Eukaryota</taxon>
        <taxon>Fungi</taxon>
        <taxon>Dikarya</taxon>
        <taxon>Ascomycota</taxon>
        <taxon>Saccharomycotina</taxon>
        <taxon>Saccharomycetes</taxon>
        <taxon>Saccharomycodales</taxon>
        <taxon>Saccharomycodaceae</taxon>
        <taxon>Hanseniaspora</taxon>
    </lineage>
</organism>
<protein>
    <submittedName>
        <fullName evidence="1">Uncharacterized protein</fullName>
    </submittedName>
</protein>
<comment type="caution">
    <text evidence="1">The sequence shown here is derived from an EMBL/GenBank/DDBJ whole genome shotgun (WGS) entry which is preliminary data.</text>
</comment>
<dbReference type="Proteomes" id="UP000092321">
    <property type="component" value="Unassembled WGS sequence"/>
</dbReference>
<proteinExistence type="predicted"/>
<evidence type="ECO:0000313" key="2">
    <source>
        <dbReference type="Proteomes" id="UP000092321"/>
    </source>
</evidence>
<sequence length="190" mass="21929">MSFNFNSNNTSGGNKNLSIHESLAYKPLTVVLNKTLYPDFPIVPYNKDILQLLTLNYFDNKNINIETLINKEKILVTDYNICMNILSLNETVKDDLFDIFFVFTCNKDIDPLLIKHIPIMVSNKQKQSYSELKNDNKYKLIQLPYNSFSTINKNGKIAPYGVFILRFTSKDNTLSKNSLYINIINKVPDI</sequence>
<dbReference type="GO" id="GO:0008033">
    <property type="term" value="P:tRNA processing"/>
    <property type="evidence" value="ECO:0007669"/>
    <property type="project" value="InterPro"/>
</dbReference>
<gene>
    <name evidence="1" type="ORF">HANVADRAFT_68919</name>
</gene>
<dbReference type="InterPro" id="IPR013241">
    <property type="entry name" value="RNase_P_Pop3"/>
</dbReference>
<dbReference type="Pfam" id="PF08228">
    <property type="entry name" value="RNase_P_pop3"/>
    <property type="match status" value="1"/>
</dbReference>